<protein>
    <submittedName>
        <fullName evidence="2">Uncharacterized protein</fullName>
    </submittedName>
</protein>
<dbReference type="InParanoid" id="A0A3P7EC52"/>
<evidence type="ECO:0000256" key="1">
    <source>
        <dbReference type="SAM" id="Phobius"/>
    </source>
</evidence>
<keyword evidence="1" id="KW-1133">Transmembrane helix</keyword>
<gene>
    <name evidence="2" type="ORF">WBA_LOCUS7025</name>
</gene>
<reference evidence="2 3" key="1">
    <citation type="submission" date="2018-11" db="EMBL/GenBank/DDBJ databases">
        <authorList>
            <consortium name="Pathogen Informatics"/>
        </authorList>
    </citation>
    <scope>NUCLEOTIDE SEQUENCE [LARGE SCALE GENOMIC DNA]</scope>
</reference>
<keyword evidence="1" id="KW-0812">Transmembrane</keyword>
<feature type="transmembrane region" description="Helical" evidence="1">
    <location>
        <begin position="21"/>
        <end position="42"/>
    </location>
</feature>
<proteinExistence type="predicted"/>
<feature type="non-terminal residue" evidence="2">
    <location>
        <position position="82"/>
    </location>
</feature>
<keyword evidence="3" id="KW-1185">Reference proteome</keyword>
<keyword evidence="1" id="KW-0472">Membrane</keyword>
<accession>A0A3P7EC52</accession>
<evidence type="ECO:0000313" key="3">
    <source>
        <dbReference type="Proteomes" id="UP000270924"/>
    </source>
</evidence>
<sequence>MEKCLRQMRSSGSLHRAYMIYYLRIFAAVFILLLIIQFTSSIRSSNMLKASLKVSSASPSLFSQIIVITPTYRRTTRLADMT</sequence>
<evidence type="ECO:0000313" key="2">
    <source>
        <dbReference type="EMBL" id="VDM13639.1"/>
    </source>
</evidence>
<name>A0A3P7EC52_WUCBA</name>
<dbReference type="EMBL" id="UYWW01004634">
    <property type="protein sequence ID" value="VDM13639.1"/>
    <property type="molecule type" value="Genomic_DNA"/>
</dbReference>
<dbReference type="AlphaFoldDB" id="A0A3P7EC52"/>
<organism evidence="2 3">
    <name type="scientific">Wuchereria bancrofti</name>
    <dbReference type="NCBI Taxonomy" id="6293"/>
    <lineage>
        <taxon>Eukaryota</taxon>
        <taxon>Metazoa</taxon>
        <taxon>Ecdysozoa</taxon>
        <taxon>Nematoda</taxon>
        <taxon>Chromadorea</taxon>
        <taxon>Rhabditida</taxon>
        <taxon>Spirurina</taxon>
        <taxon>Spiruromorpha</taxon>
        <taxon>Filarioidea</taxon>
        <taxon>Onchocercidae</taxon>
        <taxon>Wuchereria</taxon>
    </lineage>
</organism>
<dbReference type="Proteomes" id="UP000270924">
    <property type="component" value="Unassembled WGS sequence"/>
</dbReference>